<dbReference type="PANTHER" id="PTHR12042">
    <property type="entry name" value="LACTOSYLCERAMIDE 4-ALPHA-GALACTOSYLTRANSFERASE ALPHA- 1,4-GALACTOSYLTRANSFERASE"/>
    <property type="match status" value="1"/>
</dbReference>
<feature type="transmembrane region" description="Helical" evidence="1">
    <location>
        <begin position="13"/>
        <end position="32"/>
    </location>
</feature>
<reference evidence="2" key="1">
    <citation type="journal article" date="2022" name="bioRxiv">
        <title>Sequencing and chromosome-scale assembly of the giantPleurodeles waltlgenome.</title>
        <authorList>
            <person name="Brown T."/>
            <person name="Elewa A."/>
            <person name="Iarovenko S."/>
            <person name="Subramanian E."/>
            <person name="Araus A.J."/>
            <person name="Petzold A."/>
            <person name="Susuki M."/>
            <person name="Suzuki K.-i.T."/>
            <person name="Hayashi T."/>
            <person name="Toyoda A."/>
            <person name="Oliveira C."/>
            <person name="Osipova E."/>
            <person name="Leigh N.D."/>
            <person name="Simon A."/>
            <person name="Yun M.H."/>
        </authorList>
    </citation>
    <scope>NUCLEOTIDE SEQUENCE</scope>
    <source>
        <strain evidence="2">20211129_DDA</strain>
        <tissue evidence="2">Liver</tissue>
    </source>
</reference>
<evidence type="ECO:0000313" key="2">
    <source>
        <dbReference type="EMBL" id="KAJ1088993.1"/>
    </source>
</evidence>
<dbReference type="GO" id="GO:0016758">
    <property type="term" value="F:hexosyltransferase activity"/>
    <property type="evidence" value="ECO:0007669"/>
    <property type="project" value="TreeGrafter"/>
</dbReference>
<evidence type="ECO:0000256" key="1">
    <source>
        <dbReference type="SAM" id="Phobius"/>
    </source>
</evidence>
<protein>
    <submittedName>
        <fullName evidence="2">Uncharacterized protein</fullName>
    </submittedName>
</protein>
<dbReference type="PANTHER" id="PTHR12042:SF21">
    <property type="entry name" value="ALPHA1,4-GALACTOSYLTRANSFERASE 1-RELATED"/>
    <property type="match status" value="1"/>
</dbReference>
<comment type="caution">
    <text evidence="2">The sequence shown here is derived from an EMBL/GenBank/DDBJ whole genome shotgun (WGS) entry which is preliminary data.</text>
</comment>
<dbReference type="SUPFAM" id="SSF53448">
    <property type="entry name" value="Nucleotide-diphospho-sugar transferases"/>
    <property type="match status" value="1"/>
</dbReference>
<keyword evidence="1" id="KW-0472">Membrane</keyword>
<keyword evidence="1" id="KW-1133">Transmembrane helix</keyword>
<dbReference type="EMBL" id="JANPWB010000015">
    <property type="protein sequence ID" value="KAJ1088993.1"/>
    <property type="molecule type" value="Genomic_DNA"/>
</dbReference>
<dbReference type="GO" id="GO:0006688">
    <property type="term" value="P:glycosphingolipid biosynthetic process"/>
    <property type="evidence" value="ECO:0007669"/>
    <property type="project" value="TreeGrafter"/>
</dbReference>
<feature type="non-terminal residue" evidence="2">
    <location>
        <position position="164"/>
    </location>
</feature>
<dbReference type="AlphaFoldDB" id="A0AAV7LJG5"/>
<keyword evidence="1" id="KW-0812">Transmembrane</keyword>
<dbReference type="GO" id="GO:0016020">
    <property type="term" value="C:membrane"/>
    <property type="evidence" value="ECO:0007669"/>
    <property type="project" value="GOC"/>
</dbReference>
<keyword evidence="3" id="KW-1185">Reference proteome</keyword>
<accession>A0AAV7LJG5</accession>
<gene>
    <name evidence="2" type="ORF">NDU88_002147</name>
</gene>
<evidence type="ECO:0000313" key="3">
    <source>
        <dbReference type="Proteomes" id="UP001066276"/>
    </source>
</evidence>
<organism evidence="2 3">
    <name type="scientific">Pleurodeles waltl</name>
    <name type="common">Iberian ribbed newt</name>
    <dbReference type="NCBI Taxonomy" id="8319"/>
    <lineage>
        <taxon>Eukaryota</taxon>
        <taxon>Metazoa</taxon>
        <taxon>Chordata</taxon>
        <taxon>Craniata</taxon>
        <taxon>Vertebrata</taxon>
        <taxon>Euteleostomi</taxon>
        <taxon>Amphibia</taxon>
        <taxon>Batrachia</taxon>
        <taxon>Caudata</taxon>
        <taxon>Salamandroidea</taxon>
        <taxon>Salamandridae</taxon>
        <taxon>Pleurodelinae</taxon>
        <taxon>Pleurodeles</taxon>
    </lineage>
</organism>
<dbReference type="Proteomes" id="UP001066276">
    <property type="component" value="Chromosome 11"/>
</dbReference>
<dbReference type="InterPro" id="IPR051981">
    <property type="entry name" value="Glycosyltransf_32"/>
</dbReference>
<sequence length="164" mass="18384">MVQTSFKNQAMNALIRILVLGLIILCGSFIYLKSSDLKSAQISLKSVFQSNTNNGSCHTPHAIKLDSADRNLQYTPTSPGIFFVETSERMVLPSLAACSIESAARTYPNRPVYFLMKGLSEDTSIQLKSDYRVISLLSSMKNVHILPLRFEALFQDTPLQSWYQ</sequence>
<name>A0AAV7LJG5_PLEWA</name>
<proteinExistence type="predicted"/>
<dbReference type="InterPro" id="IPR029044">
    <property type="entry name" value="Nucleotide-diphossugar_trans"/>
</dbReference>